<evidence type="ECO:0000313" key="1">
    <source>
        <dbReference type="EMBL" id="GEN76676.1"/>
    </source>
</evidence>
<comment type="caution">
    <text evidence="1">The sequence shown here is derived from an EMBL/GenBank/DDBJ whole genome shotgun (WGS) entry which is preliminary data.</text>
</comment>
<dbReference type="Proteomes" id="UP000321863">
    <property type="component" value="Unassembled WGS sequence"/>
</dbReference>
<keyword evidence="2" id="KW-1185">Reference proteome</keyword>
<protein>
    <submittedName>
        <fullName evidence="1">Uncharacterized protein</fullName>
    </submittedName>
</protein>
<organism evidence="1 2">
    <name type="scientific">Chryseobacterium hagamense</name>
    <dbReference type="NCBI Taxonomy" id="395935"/>
    <lineage>
        <taxon>Bacteria</taxon>
        <taxon>Pseudomonadati</taxon>
        <taxon>Bacteroidota</taxon>
        <taxon>Flavobacteriia</taxon>
        <taxon>Flavobacteriales</taxon>
        <taxon>Weeksellaceae</taxon>
        <taxon>Chryseobacterium group</taxon>
        <taxon>Chryseobacterium</taxon>
    </lineage>
</organism>
<reference evidence="1 2" key="1">
    <citation type="submission" date="2019-07" db="EMBL/GenBank/DDBJ databases">
        <title>Whole genome shotgun sequence of Chryseobacterium hagamense NBRC 105253.</title>
        <authorList>
            <person name="Hosoyama A."/>
            <person name="Uohara A."/>
            <person name="Ohji S."/>
            <person name="Ichikawa N."/>
        </authorList>
    </citation>
    <scope>NUCLEOTIDE SEQUENCE [LARGE SCALE GENOMIC DNA]</scope>
    <source>
        <strain evidence="1 2">NBRC 105253</strain>
    </source>
</reference>
<evidence type="ECO:0000313" key="2">
    <source>
        <dbReference type="Proteomes" id="UP000321863"/>
    </source>
</evidence>
<dbReference type="AlphaFoldDB" id="A0A511YNE0"/>
<proteinExistence type="predicted"/>
<sequence>MDDRLLEKKTEAEPVQDSLLLHNFSNIPFYKASYTEKDLPYAGKEHFYISADHLPEIYASLISLHPAYIPDIYSNTQKVVYNRKNDLLELTMKNRHGLVAGDFVMIENKDGIKFESRVEEIPNEFTFAVKNNLPKAYSYFVRGKKINDLKQIDRDELLLVEVRVNQLLYRKVCALESETDFMKNKTVLLEKQIQELKHAVHQLKNKR</sequence>
<accession>A0A511YNE0</accession>
<gene>
    <name evidence="1" type="ORF">CHA01nite_24160</name>
</gene>
<name>A0A511YNE0_9FLAO</name>
<dbReference type="EMBL" id="BJYJ01000013">
    <property type="protein sequence ID" value="GEN76676.1"/>
    <property type="molecule type" value="Genomic_DNA"/>
</dbReference>